<dbReference type="GO" id="GO:0006888">
    <property type="term" value="P:endoplasmic reticulum to Golgi vesicle-mediated transport"/>
    <property type="evidence" value="ECO:0007669"/>
    <property type="project" value="UniProtKB-UniRule"/>
</dbReference>
<keyword evidence="1" id="KW-1133">Transmembrane helix</keyword>
<dbReference type="AlphaFoldDB" id="A0AAD5BTA5"/>
<keyword evidence="4" id="KW-1185">Reference proteome</keyword>
<dbReference type="Gene3D" id="1.20.5.110">
    <property type="match status" value="1"/>
</dbReference>
<evidence type="ECO:0000313" key="4">
    <source>
        <dbReference type="Proteomes" id="UP001206925"/>
    </source>
</evidence>
<keyword evidence="1" id="KW-0813">Transport</keyword>
<dbReference type="PANTHER" id="PTHR12701">
    <property type="entry name" value="BCR-ASSOCIATED PROTEIN, BAP"/>
    <property type="match status" value="1"/>
</dbReference>
<organism evidence="3 4">
    <name type="scientific">Ambrosia artemisiifolia</name>
    <name type="common">Common ragweed</name>
    <dbReference type="NCBI Taxonomy" id="4212"/>
    <lineage>
        <taxon>Eukaryota</taxon>
        <taxon>Viridiplantae</taxon>
        <taxon>Streptophyta</taxon>
        <taxon>Embryophyta</taxon>
        <taxon>Tracheophyta</taxon>
        <taxon>Spermatophyta</taxon>
        <taxon>Magnoliopsida</taxon>
        <taxon>eudicotyledons</taxon>
        <taxon>Gunneridae</taxon>
        <taxon>Pentapetalae</taxon>
        <taxon>asterids</taxon>
        <taxon>campanulids</taxon>
        <taxon>Asterales</taxon>
        <taxon>Asteraceae</taxon>
        <taxon>Asteroideae</taxon>
        <taxon>Heliantheae alliance</taxon>
        <taxon>Heliantheae</taxon>
        <taxon>Ambrosia</taxon>
    </lineage>
</organism>
<dbReference type="GO" id="GO:0006886">
    <property type="term" value="P:intracellular protein transport"/>
    <property type="evidence" value="ECO:0007669"/>
    <property type="project" value="UniProtKB-UniRule"/>
</dbReference>
<evidence type="ECO:0000256" key="2">
    <source>
        <dbReference type="SAM" id="Coils"/>
    </source>
</evidence>
<comment type="subcellular location">
    <subcellularLocation>
        <location evidence="1">Endoplasmic reticulum membrane</location>
        <topology evidence="1">Multi-pass membrane protein</topology>
    </subcellularLocation>
</comment>
<dbReference type="GO" id="GO:0070973">
    <property type="term" value="P:protein localization to endoplasmic reticulum exit site"/>
    <property type="evidence" value="ECO:0007669"/>
    <property type="project" value="UniProtKB-UniRule"/>
</dbReference>
<name>A0AAD5BTA5_AMBAR</name>
<keyword evidence="1" id="KW-0653">Protein transport</keyword>
<dbReference type="GO" id="GO:0005789">
    <property type="term" value="C:endoplasmic reticulum membrane"/>
    <property type="evidence" value="ECO:0007669"/>
    <property type="project" value="UniProtKB-SubCell"/>
</dbReference>
<feature type="non-terminal residue" evidence="3">
    <location>
        <position position="1"/>
    </location>
</feature>
<feature type="non-terminal residue" evidence="3">
    <location>
        <position position="249"/>
    </location>
</feature>
<dbReference type="PANTHER" id="PTHR12701:SF56">
    <property type="entry name" value="ENDOPLASMIC RETICULUM TRANSMEMBRANE PROTEIN"/>
    <property type="match status" value="1"/>
</dbReference>
<sequence>KARHLNHDVVGDQSVNRVLEIRRRFVTFVNAVDSPDHIVLAYHMIEACLMGFSLFLLVTVNSLHQYIKEVIMVKETIRAAKKQNQAYEDCMKKSAEEAEIIRKDISRLKTEIANLESECSLKEQAAQLLRADSSILKNKLEGCLEKYDRLLTYNKDLKEQLQGVNERSSHSNVGIGGACDGKTGKPVNWISRPSLLELRTCFLNQPQPSISCPIQCESYSSDLLRLPLNLLYNEFVYNSSNLLCFLLRS</sequence>
<dbReference type="EMBL" id="JAMZMK010011029">
    <property type="protein sequence ID" value="KAI7729258.1"/>
    <property type="molecule type" value="Genomic_DNA"/>
</dbReference>
<feature type="transmembrane region" description="Helical" evidence="1">
    <location>
        <begin position="40"/>
        <end position="60"/>
    </location>
</feature>
<reference evidence="3" key="1">
    <citation type="submission" date="2022-06" db="EMBL/GenBank/DDBJ databases">
        <title>Uncovering the hologenomic basis of an extraordinary plant invasion.</title>
        <authorList>
            <person name="Bieker V.C."/>
            <person name="Martin M.D."/>
            <person name="Gilbert T."/>
            <person name="Hodgins K."/>
            <person name="Battlay P."/>
            <person name="Petersen B."/>
            <person name="Wilson J."/>
        </authorList>
    </citation>
    <scope>NUCLEOTIDE SEQUENCE</scope>
    <source>
        <strain evidence="3">AA19_3_7</strain>
        <tissue evidence="3">Leaf</tissue>
    </source>
</reference>
<comment type="caution">
    <text evidence="1">Lacks conserved residue(s) required for the propagation of feature annotation.</text>
</comment>
<dbReference type="Proteomes" id="UP001206925">
    <property type="component" value="Unassembled WGS sequence"/>
</dbReference>
<keyword evidence="1" id="KW-0472">Membrane</keyword>
<comment type="function">
    <text evidence="1">May play a role in anterograde transport of membrane proteins from the endoplasmic reticulum to the Golgi.</text>
</comment>
<proteinExistence type="inferred from homology"/>
<comment type="similarity">
    <text evidence="1">Belongs to the BCAP29/BCAP31 family.</text>
</comment>
<feature type="coiled-coil region" evidence="2">
    <location>
        <begin position="77"/>
        <end position="167"/>
    </location>
</feature>
<evidence type="ECO:0000313" key="3">
    <source>
        <dbReference type="EMBL" id="KAI7729258.1"/>
    </source>
</evidence>
<dbReference type="InterPro" id="IPR008417">
    <property type="entry name" value="BAP29/BAP31"/>
</dbReference>
<keyword evidence="2" id="KW-0175">Coiled coil</keyword>
<keyword evidence="1" id="KW-0256">Endoplasmic reticulum</keyword>
<keyword evidence="1" id="KW-0931">ER-Golgi transport</keyword>
<evidence type="ECO:0000256" key="1">
    <source>
        <dbReference type="RuleBase" id="RU367026"/>
    </source>
</evidence>
<gene>
    <name evidence="3" type="ORF">M8C21_002197</name>
</gene>
<accession>A0AAD5BTA5</accession>
<protein>
    <recommendedName>
        <fullName evidence="1">Endoplasmic reticulum transmembrane protein</fullName>
    </recommendedName>
</protein>
<comment type="caution">
    <text evidence="3">The sequence shown here is derived from an EMBL/GenBank/DDBJ whole genome shotgun (WGS) entry which is preliminary data.</text>
</comment>
<keyword evidence="1" id="KW-0812">Transmembrane</keyword>